<protein>
    <submittedName>
        <fullName evidence="1">Uncharacterized protein</fullName>
    </submittedName>
</protein>
<dbReference type="EMBL" id="CM047908">
    <property type="protein sequence ID" value="KAJ0080671.1"/>
    <property type="molecule type" value="Genomic_DNA"/>
</dbReference>
<evidence type="ECO:0000313" key="2">
    <source>
        <dbReference type="Proteomes" id="UP001164250"/>
    </source>
</evidence>
<dbReference type="Proteomes" id="UP001164250">
    <property type="component" value="Chromosome 12"/>
</dbReference>
<gene>
    <name evidence="1" type="ORF">Patl1_09856</name>
</gene>
<organism evidence="1 2">
    <name type="scientific">Pistacia atlantica</name>
    <dbReference type="NCBI Taxonomy" id="434234"/>
    <lineage>
        <taxon>Eukaryota</taxon>
        <taxon>Viridiplantae</taxon>
        <taxon>Streptophyta</taxon>
        <taxon>Embryophyta</taxon>
        <taxon>Tracheophyta</taxon>
        <taxon>Spermatophyta</taxon>
        <taxon>Magnoliopsida</taxon>
        <taxon>eudicotyledons</taxon>
        <taxon>Gunneridae</taxon>
        <taxon>Pentapetalae</taxon>
        <taxon>rosids</taxon>
        <taxon>malvids</taxon>
        <taxon>Sapindales</taxon>
        <taxon>Anacardiaceae</taxon>
        <taxon>Pistacia</taxon>
    </lineage>
</organism>
<evidence type="ECO:0000313" key="1">
    <source>
        <dbReference type="EMBL" id="KAJ0080671.1"/>
    </source>
</evidence>
<reference evidence="2" key="1">
    <citation type="journal article" date="2023" name="G3 (Bethesda)">
        <title>Genome assembly and association tests identify interacting loci associated with vigor, precocity, and sex in interspecific pistachio rootstocks.</title>
        <authorList>
            <person name="Palmer W."/>
            <person name="Jacygrad E."/>
            <person name="Sagayaradj S."/>
            <person name="Cavanaugh K."/>
            <person name="Han R."/>
            <person name="Bertier L."/>
            <person name="Beede B."/>
            <person name="Kafkas S."/>
            <person name="Golino D."/>
            <person name="Preece J."/>
            <person name="Michelmore R."/>
        </authorList>
    </citation>
    <scope>NUCLEOTIDE SEQUENCE [LARGE SCALE GENOMIC DNA]</scope>
</reference>
<proteinExistence type="predicted"/>
<keyword evidence="2" id="KW-1185">Reference proteome</keyword>
<sequence>MVVGQNPIGLQEARPSAPTRQATAQFQELVHAYEVLFDPKERAWYDSHRSQILFSDLNSSSNPGPNSDVPNLFSYFSNTAFYGYSDSGLGLDTLREAPIMGNLESLYNQVTAFHNYWLGFSTVMDFSWVDQYDVRAGPNRKSRRVMEEEN</sequence>
<comment type="caution">
    <text evidence="1">The sequence shown here is derived from an EMBL/GenBank/DDBJ whole genome shotgun (WGS) entry which is preliminary data.</text>
</comment>
<accession>A0ACC1A4C8</accession>
<name>A0ACC1A4C8_9ROSI</name>